<sequence>MTEKEVRASFLEALVIKSTVKEQVYQNTRLTFTILKKVLNQLEKDYLKAVKGKVPDVALPQYNDRGPFEVEFKVGGDLLIFSMHSNVFEFDDKHPVWKTKYIEEDSLRSYCGVINIYNFLADSFKYNRVNDIGYLVARIFVNKDKHFFVEGKRQSDEVVKDFAIDTISPGFIRQIVETAIQYSIEFDALMPVYDQVKVATVDQMRQKMSHSKMVTGKRLGFTFNSDDV</sequence>
<gene>
    <name evidence="1" type="ORF">LH29_14185</name>
</gene>
<dbReference type="AlphaFoldDB" id="A0A0D8J8S2"/>
<dbReference type="OrthoDB" id="1003648at2"/>
<proteinExistence type="predicted"/>
<dbReference type="STRING" id="1544798.LH29_14185"/>
<evidence type="ECO:0000313" key="1">
    <source>
        <dbReference type="EMBL" id="KJF43380.1"/>
    </source>
</evidence>
<organism evidence="1 2">
    <name type="scientific">Draconibacterium sediminis</name>
    <dbReference type="NCBI Taxonomy" id="1544798"/>
    <lineage>
        <taxon>Bacteria</taxon>
        <taxon>Pseudomonadati</taxon>
        <taxon>Bacteroidota</taxon>
        <taxon>Bacteroidia</taxon>
        <taxon>Marinilabiliales</taxon>
        <taxon>Prolixibacteraceae</taxon>
        <taxon>Draconibacterium</taxon>
    </lineage>
</organism>
<reference evidence="1 2" key="1">
    <citation type="submission" date="2014-09" db="EMBL/GenBank/DDBJ databases">
        <title>Draft Genome Sequence of Draconibacterium sp. JN14CK-3.</title>
        <authorList>
            <person name="Dong C."/>
            <person name="Lai Q."/>
            <person name="Shao Z."/>
        </authorList>
    </citation>
    <scope>NUCLEOTIDE SEQUENCE [LARGE SCALE GENOMIC DNA]</scope>
    <source>
        <strain evidence="1 2">JN14CK-3</strain>
    </source>
</reference>
<dbReference type="PATRIC" id="fig|1544798.3.peg.2999"/>
<keyword evidence="2" id="KW-1185">Reference proteome</keyword>
<dbReference type="RefSeq" id="WP_045030670.1">
    <property type="nucleotide sequence ID" value="NZ_JRHC01000003.1"/>
</dbReference>
<dbReference type="Proteomes" id="UP000032544">
    <property type="component" value="Unassembled WGS sequence"/>
</dbReference>
<dbReference type="EMBL" id="JRHC01000003">
    <property type="protein sequence ID" value="KJF43380.1"/>
    <property type="molecule type" value="Genomic_DNA"/>
</dbReference>
<accession>A0A0D8J8S2</accession>
<name>A0A0D8J8S2_9BACT</name>
<protein>
    <submittedName>
        <fullName evidence="1">Uncharacterized protein</fullName>
    </submittedName>
</protein>
<comment type="caution">
    <text evidence="1">The sequence shown here is derived from an EMBL/GenBank/DDBJ whole genome shotgun (WGS) entry which is preliminary data.</text>
</comment>
<evidence type="ECO:0000313" key="2">
    <source>
        <dbReference type="Proteomes" id="UP000032544"/>
    </source>
</evidence>